<keyword evidence="2" id="KW-0378">Hydrolase</keyword>
<accession>A0A5U8SY44</accession>
<comment type="caution">
    <text evidence="5">The sequence shown here is derived from an EMBL/GenBank/DDBJ whole genome shotgun (WGS) entry which is preliminary data.</text>
</comment>
<reference evidence="5" key="1">
    <citation type="submission" date="2018-07" db="EMBL/GenBank/DDBJ databases">
        <authorList>
            <person name="Ashton P.M."/>
            <person name="Dallman T."/>
            <person name="Nair S."/>
            <person name="De Pinna E."/>
            <person name="Peters T."/>
            <person name="Grant K."/>
        </authorList>
    </citation>
    <scope>NUCLEOTIDE SEQUENCE</scope>
    <source>
        <strain evidence="5">296838</strain>
    </source>
</reference>
<dbReference type="GO" id="GO:0005987">
    <property type="term" value="P:sucrose catabolic process"/>
    <property type="evidence" value="ECO:0007669"/>
    <property type="project" value="TreeGrafter"/>
</dbReference>
<comment type="similarity">
    <text evidence="1">Belongs to the glycosyl hydrolase 32 family.</text>
</comment>
<dbReference type="GO" id="GO:0005737">
    <property type="term" value="C:cytoplasm"/>
    <property type="evidence" value="ECO:0007669"/>
    <property type="project" value="TreeGrafter"/>
</dbReference>
<dbReference type="GO" id="GO:0004575">
    <property type="term" value="F:sucrose alpha-glucosidase activity"/>
    <property type="evidence" value="ECO:0007669"/>
    <property type="project" value="TreeGrafter"/>
</dbReference>
<sequence length="55" mass="6340">MNDPAGFICHNGLWHLFWQWNPFGCEHKHACRGHRSLADLVSWTDPPVAPQSGQW</sequence>
<dbReference type="PANTHER" id="PTHR42800">
    <property type="entry name" value="EXOINULINASE INUD (AFU_ORTHOLOGUE AFUA_5G00480)"/>
    <property type="match status" value="1"/>
</dbReference>
<dbReference type="InterPro" id="IPR023296">
    <property type="entry name" value="Glyco_hydro_beta-prop_sf"/>
</dbReference>
<evidence type="ECO:0000256" key="1">
    <source>
        <dbReference type="ARBA" id="ARBA00009902"/>
    </source>
</evidence>
<dbReference type="PANTHER" id="PTHR42800:SF1">
    <property type="entry name" value="EXOINULINASE INUD (AFU_ORTHOLOGUE AFUA_5G00480)"/>
    <property type="match status" value="1"/>
</dbReference>
<protein>
    <recommendedName>
        <fullName evidence="4">Glycosyl hydrolase family 32 N-terminal domain-containing protein</fullName>
    </recommendedName>
</protein>
<dbReference type="Gene3D" id="2.115.10.20">
    <property type="entry name" value="Glycosyl hydrolase domain, family 43"/>
    <property type="match status" value="1"/>
</dbReference>
<dbReference type="AlphaFoldDB" id="A0A5U8SY44"/>
<evidence type="ECO:0000256" key="2">
    <source>
        <dbReference type="ARBA" id="ARBA00022801"/>
    </source>
</evidence>
<evidence type="ECO:0000313" key="5">
    <source>
        <dbReference type="EMBL" id="EBR9859044.1"/>
    </source>
</evidence>
<gene>
    <name evidence="5" type="ORF">DS524_25185</name>
</gene>
<evidence type="ECO:0000256" key="3">
    <source>
        <dbReference type="ARBA" id="ARBA00023295"/>
    </source>
</evidence>
<feature type="domain" description="Glycosyl hydrolase family 32 N-terminal" evidence="4">
    <location>
        <begin position="1"/>
        <end position="50"/>
    </location>
</feature>
<evidence type="ECO:0000259" key="4">
    <source>
        <dbReference type="Pfam" id="PF00251"/>
    </source>
</evidence>
<name>A0A5U8SY44_SALET</name>
<dbReference type="Pfam" id="PF00251">
    <property type="entry name" value="Glyco_hydro_32N"/>
    <property type="match status" value="1"/>
</dbReference>
<dbReference type="SUPFAM" id="SSF75005">
    <property type="entry name" value="Arabinanase/levansucrase/invertase"/>
    <property type="match status" value="1"/>
</dbReference>
<organism evidence="5">
    <name type="scientific">Salmonella enterica subsp. enterica serovar Chester</name>
    <dbReference type="NCBI Taxonomy" id="149386"/>
    <lineage>
        <taxon>Bacteria</taxon>
        <taxon>Pseudomonadati</taxon>
        <taxon>Pseudomonadota</taxon>
        <taxon>Gammaproteobacteria</taxon>
        <taxon>Enterobacterales</taxon>
        <taxon>Enterobacteriaceae</taxon>
        <taxon>Salmonella</taxon>
    </lineage>
</organism>
<proteinExistence type="inferred from homology"/>
<keyword evidence="3" id="KW-0326">Glycosidase</keyword>
<dbReference type="EMBL" id="AAGUAT010000082">
    <property type="protein sequence ID" value="EBR9859044.1"/>
    <property type="molecule type" value="Genomic_DNA"/>
</dbReference>
<dbReference type="InterPro" id="IPR013148">
    <property type="entry name" value="Glyco_hydro_32_N"/>
</dbReference>